<accession>A0A9W8JQE6</accession>
<dbReference type="PANTHER" id="PTHR22996:SF0">
    <property type="entry name" value="RE60872P-RELATED"/>
    <property type="match status" value="1"/>
</dbReference>
<dbReference type="OrthoDB" id="1711136at2759"/>
<feature type="compositionally biased region" description="Low complexity" evidence="1">
    <location>
        <begin position="485"/>
        <end position="495"/>
    </location>
</feature>
<comment type="caution">
    <text evidence="3">The sequence shown here is derived from an EMBL/GenBank/DDBJ whole genome shotgun (WGS) entry which is preliminary data.</text>
</comment>
<feature type="region of interest" description="Disordered" evidence="1">
    <location>
        <begin position="270"/>
        <end position="298"/>
    </location>
</feature>
<dbReference type="InterPro" id="IPR013083">
    <property type="entry name" value="Znf_RING/FYVE/PHD"/>
</dbReference>
<feature type="region of interest" description="Disordered" evidence="1">
    <location>
        <begin position="213"/>
        <end position="253"/>
    </location>
</feature>
<dbReference type="GO" id="GO:0061630">
    <property type="term" value="F:ubiquitin protein ligase activity"/>
    <property type="evidence" value="ECO:0007669"/>
    <property type="project" value="UniProtKB-EC"/>
</dbReference>
<feature type="non-terminal residue" evidence="3">
    <location>
        <position position="622"/>
    </location>
</feature>
<feature type="compositionally biased region" description="Gly residues" evidence="1">
    <location>
        <begin position="470"/>
        <end position="484"/>
    </location>
</feature>
<feature type="region of interest" description="Disordered" evidence="1">
    <location>
        <begin position="513"/>
        <end position="536"/>
    </location>
</feature>
<evidence type="ECO:0000313" key="4">
    <source>
        <dbReference type="Proteomes" id="UP001140091"/>
    </source>
</evidence>
<feature type="compositionally biased region" description="Polar residues" evidence="1">
    <location>
        <begin position="215"/>
        <end position="225"/>
    </location>
</feature>
<feature type="region of interest" description="Disordered" evidence="1">
    <location>
        <begin position="470"/>
        <end position="499"/>
    </location>
</feature>
<dbReference type="Gene3D" id="3.30.40.10">
    <property type="entry name" value="Zinc/RING finger domain, C3HC4 (zinc finger)"/>
    <property type="match status" value="1"/>
</dbReference>
<evidence type="ECO:0000259" key="2">
    <source>
        <dbReference type="SMART" id="SM00184"/>
    </source>
</evidence>
<feature type="compositionally biased region" description="Polar residues" evidence="1">
    <location>
        <begin position="547"/>
        <end position="558"/>
    </location>
</feature>
<dbReference type="GO" id="GO:0016567">
    <property type="term" value="P:protein ubiquitination"/>
    <property type="evidence" value="ECO:0007669"/>
    <property type="project" value="TreeGrafter"/>
</dbReference>
<proteinExistence type="predicted"/>
<dbReference type="GO" id="GO:0008270">
    <property type="term" value="F:zinc ion binding"/>
    <property type="evidence" value="ECO:0007669"/>
    <property type="project" value="UniProtKB-KW"/>
</dbReference>
<protein>
    <recommendedName>
        <fullName evidence="2">RING-type domain-containing protein</fullName>
    </recommendedName>
</protein>
<feature type="region of interest" description="Disordered" evidence="1">
    <location>
        <begin position="598"/>
        <end position="622"/>
    </location>
</feature>
<dbReference type="EMBL" id="JANBPK010000706">
    <property type="protein sequence ID" value="KAJ2935058.1"/>
    <property type="molecule type" value="Genomic_DNA"/>
</dbReference>
<gene>
    <name evidence="3" type="ORF">H1R20_g2049</name>
</gene>
<dbReference type="InterPro" id="IPR001841">
    <property type="entry name" value="Znf_RING"/>
</dbReference>
<name>A0A9W8JQE6_9AGAR</name>
<dbReference type="AlphaFoldDB" id="A0A9W8JQE6"/>
<reference evidence="3" key="1">
    <citation type="submission" date="2022-06" db="EMBL/GenBank/DDBJ databases">
        <title>Genome Sequence of Candolleomyces eurysporus.</title>
        <authorList>
            <person name="Buettner E."/>
        </authorList>
    </citation>
    <scope>NUCLEOTIDE SEQUENCE</scope>
    <source>
        <strain evidence="3">VTCC 930004</strain>
    </source>
</reference>
<sequence>MLTFSIDQLQQTFWRRPAQPTAPATNLEAPPRPGTGIDHLLPQNDPNGNATSRDKKSLDPLFGPNIGAVTSGPAWTATGDKKIVTDDLTPDVVNTWIEKSRDPTQPTTTLQALVNLKRPTIKLSPLHHDEPQPDDGDHGAPHGLEFEYDCDAPKCGIYVHVFLPKSHPDAPPAPPHHPYAKLLVFESVVEGGFSKHLKFDDGAVLELSHFEHTAQPETEASKSQSPTAEEQQPPQLQPNLTASHQEPSTRNRRRFTALRFRRVNGANRGPALAVVDAEPQGTDGAAAPDGKKDGGKADEDGVKVTIRLAALDEQGTELSNINEQVTYLHIVRVGTKPVPAEGAEHAEDTRPYVVKVVKREATIGPHTFHLHEIYGLTSTSTSKETHNYPPVETNTAVISDLDEDPQSECLLCLSSPREVVLLPCRHLVACKECALNMVEFGAGGNITQSDGVVPSSSPVITGPFDVPGNQGDGGQPTVGPGGVTGITITTNGTTNARRKRKAKGWFCPVCRQPPPGDSLDSKDQANPNNANSVMDGLPTLASLSLGPNSPNVNGNPESPRTGFFGRPNFLRTLTGRAATPTMTSNNQLTTPQTPVEMTATTEGLPSRPLDVESGAGIGRTGT</sequence>
<feature type="region of interest" description="Disordered" evidence="1">
    <location>
        <begin position="13"/>
        <end position="59"/>
    </location>
</feature>
<feature type="compositionally biased region" description="Basic and acidic residues" evidence="1">
    <location>
        <begin position="289"/>
        <end position="298"/>
    </location>
</feature>
<dbReference type="SMART" id="SM00184">
    <property type="entry name" value="RING"/>
    <property type="match status" value="1"/>
</dbReference>
<keyword evidence="4" id="KW-1185">Reference proteome</keyword>
<dbReference type="PANTHER" id="PTHR22996">
    <property type="entry name" value="MAHOGUNIN"/>
    <property type="match status" value="1"/>
</dbReference>
<feature type="domain" description="RING-type" evidence="2">
    <location>
        <begin position="409"/>
        <end position="510"/>
    </location>
</feature>
<evidence type="ECO:0000313" key="3">
    <source>
        <dbReference type="EMBL" id="KAJ2935058.1"/>
    </source>
</evidence>
<dbReference type="InterPro" id="IPR045194">
    <property type="entry name" value="MGRN1/RNF157-like"/>
</dbReference>
<feature type="region of interest" description="Disordered" evidence="1">
    <location>
        <begin position="547"/>
        <end position="566"/>
    </location>
</feature>
<dbReference type="GO" id="GO:0005737">
    <property type="term" value="C:cytoplasm"/>
    <property type="evidence" value="ECO:0007669"/>
    <property type="project" value="TreeGrafter"/>
</dbReference>
<dbReference type="Pfam" id="PF13920">
    <property type="entry name" value="zf-C3HC4_3"/>
    <property type="match status" value="1"/>
</dbReference>
<organism evidence="3 4">
    <name type="scientific">Candolleomyces eurysporus</name>
    <dbReference type="NCBI Taxonomy" id="2828524"/>
    <lineage>
        <taxon>Eukaryota</taxon>
        <taxon>Fungi</taxon>
        <taxon>Dikarya</taxon>
        <taxon>Basidiomycota</taxon>
        <taxon>Agaricomycotina</taxon>
        <taxon>Agaricomycetes</taxon>
        <taxon>Agaricomycetidae</taxon>
        <taxon>Agaricales</taxon>
        <taxon>Agaricineae</taxon>
        <taxon>Psathyrellaceae</taxon>
        <taxon>Candolleomyces</taxon>
    </lineage>
</organism>
<evidence type="ECO:0000256" key="1">
    <source>
        <dbReference type="SAM" id="MobiDB-lite"/>
    </source>
</evidence>
<dbReference type="Proteomes" id="UP001140091">
    <property type="component" value="Unassembled WGS sequence"/>
</dbReference>
<feature type="compositionally biased region" description="Low complexity" evidence="1">
    <location>
        <begin position="226"/>
        <end position="242"/>
    </location>
</feature>